<evidence type="ECO:0000256" key="1">
    <source>
        <dbReference type="ARBA" id="ARBA00022603"/>
    </source>
</evidence>
<sequence length="652" mass="72833">MENRETDSNTSTLQRNNESFGSDSLKSFQRKHKKHEAMKKENPELAGKGYVLALKKNEMFERYYSGIGIVPDGEWDAFMGAMREPLPTTFRVTGSRNQAEQILKILRGQYFNKLVSAGGSTARVEPNGDGTVRKNPDIWSKWHINGGYNLHRIQKKILQRGLELLAVGGRLVYSTCSLNPIEDEAVILTLIKQCAGAVELVDVSDKLNGLKYCKGTYSWKCMSKSGVWYESEELAAKQFVNSWDTTIFPPIITEAQDAKLERWKGGFHFAKCKLCNTLLQGKNDYNSHRHGRKHKMNVENFEDGNSTTEKSETSQIDGAIIEMNQNGAEHESNLPAGEAKITASESDLPKGESDLPKSESDLTKNESDLPKSKSDLPKSESDLIKSKSDLPQSDSDVNKSESVGAKGDHAEKRNERENSGSEPPPAKKMKTADDSDDDVDEIPVVIHGHREDPFIFCSKDDPIWPAIKEFYDLEDGFGVEQIMYRNMKRSLYYVSKMVRSVVINNDDRVKFINLGVRVFSNAPSPLVPSCDFRLSQEGLLSIAKFVQGRRLTCTRQDMITILSSENPFICKLSPLAQEVAHTMEAKVKQFKETKSMSESSPASPHGSAAGRETPLGIPSGDEAEVTQWNQGQEDQRFSMETMDTGKEGEAKN</sequence>
<dbReference type="PANTHER" id="PTHR22808">
    <property type="entry name" value="NCL1 YEAST -RELATED NOL1/NOP2/FMU SUN DOMAIN-CONTAINING"/>
    <property type="match status" value="1"/>
</dbReference>
<feature type="region of interest" description="Disordered" evidence="6">
    <location>
        <begin position="1"/>
        <end position="41"/>
    </location>
</feature>
<dbReference type="SUPFAM" id="SSF57667">
    <property type="entry name" value="beta-beta-alpha zinc fingers"/>
    <property type="match status" value="1"/>
</dbReference>
<feature type="compositionally biased region" description="Basic and acidic residues" evidence="6">
    <location>
        <begin position="347"/>
        <end position="388"/>
    </location>
</feature>
<reference evidence="8" key="1">
    <citation type="submission" date="2022-11" db="EMBL/GenBank/DDBJ databases">
        <title>Centuries of genome instability and evolution in soft-shell clam transmissible cancer (bioRxiv).</title>
        <authorList>
            <person name="Hart S.F.M."/>
            <person name="Yonemitsu M.A."/>
            <person name="Giersch R.M."/>
            <person name="Beal B.F."/>
            <person name="Arriagada G."/>
            <person name="Davis B.W."/>
            <person name="Ostrander E.A."/>
            <person name="Goff S.P."/>
            <person name="Metzger M.J."/>
        </authorList>
    </citation>
    <scope>NUCLEOTIDE SEQUENCE</scope>
    <source>
        <strain evidence="8">MELC-2E11</strain>
        <tissue evidence="8">Siphon/mantle</tissue>
    </source>
</reference>
<dbReference type="Pfam" id="PF01189">
    <property type="entry name" value="Methyltr_RsmB-F"/>
    <property type="match status" value="1"/>
</dbReference>
<evidence type="ECO:0000256" key="2">
    <source>
        <dbReference type="ARBA" id="ARBA00022679"/>
    </source>
</evidence>
<organism evidence="8 9">
    <name type="scientific">Mya arenaria</name>
    <name type="common">Soft-shell clam</name>
    <dbReference type="NCBI Taxonomy" id="6604"/>
    <lineage>
        <taxon>Eukaryota</taxon>
        <taxon>Metazoa</taxon>
        <taxon>Spiralia</taxon>
        <taxon>Lophotrochozoa</taxon>
        <taxon>Mollusca</taxon>
        <taxon>Bivalvia</taxon>
        <taxon>Autobranchia</taxon>
        <taxon>Heteroconchia</taxon>
        <taxon>Euheterodonta</taxon>
        <taxon>Imparidentia</taxon>
        <taxon>Neoheterodontei</taxon>
        <taxon>Myida</taxon>
        <taxon>Myoidea</taxon>
        <taxon>Myidae</taxon>
        <taxon>Mya</taxon>
    </lineage>
</organism>
<feature type="compositionally biased region" description="Basic and acidic residues" evidence="6">
    <location>
        <begin position="406"/>
        <end position="419"/>
    </location>
</feature>
<dbReference type="InterPro" id="IPR036236">
    <property type="entry name" value="Znf_C2H2_sf"/>
</dbReference>
<feature type="region of interest" description="Disordered" evidence="6">
    <location>
        <begin position="286"/>
        <end position="313"/>
    </location>
</feature>
<dbReference type="InterPro" id="IPR057285">
    <property type="entry name" value="Pre-PUA_NSUN2"/>
</dbReference>
<feature type="compositionally biased region" description="Polar residues" evidence="6">
    <location>
        <begin position="303"/>
        <end position="313"/>
    </location>
</feature>
<gene>
    <name evidence="8" type="ORF">MAR_026442</name>
</gene>
<feature type="domain" description="SAM-dependent MTase RsmB/NOP-type" evidence="7">
    <location>
        <begin position="127"/>
        <end position="235"/>
    </location>
</feature>
<dbReference type="InterPro" id="IPR029063">
    <property type="entry name" value="SAM-dependent_MTases_sf"/>
</dbReference>
<dbReference type="Proteomes" id="UP001164746">
    <property type="component" value="Chromosome 8"/>
</dbReference>
<keyword evidence="3 5" id="KW-0949">S-adenosyl-L-methionine</keyword>
<feature type="compositionally biased region" description="Basic and acidic residues" evidence="6">
    <location>
        <begin position="633"/>
        <end position="652"/>
    </location>
</feature>
<evidence type="ECO:0000256" key="4">
    <source>
        <dbReference type="ARBA" id="ARBA00022884"/>
    </source>
</evidence>
<dbReference type="InterPro" id="IPR001678">
    <property type="entry name" value="MeTrfase_RsmB-F_NOP2_dom"/>
</dbReference>
<dbReference type="PROSITE" id="PS51686">
    <property type="entry name" value="SAM_MT_RSMB_NOP"/>
    <property type="match status" value="1"/>
</dbReference>
<evidence type="ECO:0000259" key="7">
    <source>
        <dbReference type="PROSITE" id="PS51686"/>
    </source>
</evidence>
<dbReference type="Gene3D" id="3.40.50.150">
    <property type="entry name" value="Vaccinia Virus protein VP39"/>
    <property type="match status" value="1"/>
</dbReference>
<keyword evidence="4 5" id="KW-0694">RNA-binding</keyword>
<dbReference type="EMBL" id="CP111019">
    <property type="protein sequence ID" value="WAR12262.1"/>
    <property type="molecule type" value="Genomic_DNA"/>
</dbReference>
<comment type="similarity">
    <text evidence="5">Belongs to the class I-like SAM-binding methyltransferase superfamily. RsmB/NOP family.</text>
</comment>
<comment type="caution">
    <text evidence="5">Lacks conserved residue(s) required for the propagation of feature annotation.</text>
</comment>
<proteinExistence type="inferred from homology"/>
<dbReference type="SUPFAM" id="SSF53335">
    <property type="entry name" value="S-adenosyl-L-methionine-dependent methyltransferases"/>
    <property type="match status" value="1"/>
</dbReference>
<feature type="region of interest" description="Disordered" evidence="6">
    <location>
        <begin position="591"/>
        <end position="652"/>
    </location>
</feature>
<feature type="compositionally biased region" description="Basic residues" evidence="6">
    <location>
        <begin position="28"/>
        <end position="37"/>
    </location>
</feature>
<evidence type="ECO:0000313" key="9">
    <source>
        <dbReference type="Proteomes" id="UP001164746"/>
    </source>
</evidence>
<keyword evidence="9" id="KW-1185">Reference proteome</keyword>
<evidence type="ECO:0000256" key="3">
    <source>
        <dbReference type="ARBA" id="ARBA00022691"/>
    </source>
</evidence>
<evidence type="ECO:0000256" key="5">
    <source>
        <dbReference type="PROSITE-ProRule" id="PRU01023"/>
    </source>
</evidence>
<protein>
    <submittedName>
        <fullName evidence="8">NSUN2-like protein</fullName>
    </submittedName>
</protein>
<keyword evidence="2 5" id="KW-0808">Transferase</keyword>
<evidence type="ECO:0000313" key="8">
    <source>
        <dbReference type="EMBL" id="WAR12262.1"/>
    </source>
</evidence>
<dbReference type="InterPro" id="IPR023267">
    <property type="entry name" value="RCMT"/>
</dbReference>
<dbReference type="Pfam" id="PF25376">
    <property type="entry name" value="Pre-PUA_NSUN2"/>
    <property type="match status" value="1"/>
</dbReference>
<keyword evidence="1 5" id="KW-0489">Methyltransferase</keyword>
<feature type="compositionally biased region" description="Low complexity" evidence="6">
    <location>
        <begin position="596"/>
        <end position="610"/>
    </location>
</feature>
<feature type="active site" description="Nucleophile" evidence="5">
    <location>
        <position position="176"/>
    </location>
</feature>
<dbReference type="InterPro" id="IPR049560">
    <property type="entry name" value="MeTrfase_RsmB-F_NOP2_cat"/>
</dbReference>
<accession>A0ABY7EQJ7</accession>
<feature type="region of interest" description="Disordered" evidence="6">
    <location>
        <begin position="343"/>
        <end position="437"/>
    </location>
</feature>
<name>A0ABY7EQJ7_MYAAR</name>
<dbReference type="PANTHER" id="PTHR22808:SF1">
    <property type="entry name" value="RNA CYTOSINE-C(5)-METHYLTRANSFERASE NSUN2-RELATED"/>
    <property type="match status" value="1"/>
</dbReference>
<feature type="compositionally biased region" description="Polar residues" evidence="6">
    <location>
        <begin position="8"/>
        <end position="27"/>
    </location>
</feature>
<evidence type="ECO:0000256" key="6">
    <source>
        <dbReference type="SAM" id="MobiDB-lite"/>
    </source>
</evidence>